<feature type="transmembrane region" description="Helical" evidence="7">
    <location>
        <begin position="126"/>
        <end position="147"/>
    </location>
</feature>
<dbReference type="PANTHER" id="PTHR33048:SF152">
    <property type="entry name" value="INTEGRAL MEMBRANE PROTEIN"/>
    <property type="match status" value="1"/>
</dbReference>
<evidence type="ECO:0000313" key="10">
    <source>
        <dbReference type="Proteomes" id="UP000326950"/>
    </source>
</evidence>
<evidence type="ECO:0000256" key="2">
    <source>
        <dbReference type="ARBA" id="ARBA00022692"/>
    </source>
</evidence>
<keyword evidence="2 7" id="KW-0812">Transmembrane</keyword>
<dbReference type="GO" id="GO:0016020">
    <property type="term" value="C:membrane"/>
    <property type="evidence" value="ECO:0007669"/>
    <property type="project" value="UniProtKB-SubCell"/>
</dbReference>
<evidence type="ECO:0000256" key="5">
    <source>
        <dbReference type="ARBA" id="ARBA00038359"/>
    </source>
</evidence>
<feature type="domain" description="Rhodopsin" evidence="8">
    <location>
        <begin position="22"/>
        <end position="264"/>
    </location>
</feature>
<gene>
    <name evidence="9" type="ORF">BDV40DRAFT_296201</name>
</gene>
<comment type="similarity">
    <text evidence="5">Belongs to the SAT4 family.</text>
</comment>
<evidence type="ECO:0000256" key="3">
    <source>
        <dbReference type="ARBA" id="ARBA00022989"/>
    </source>
</evidence>
<feature type="transmembrane region" description="Helical" evidence="7">
    <location>
        <begin position="37"/>
        <end position="58"/>
    </location>
</feature>
<organism evidence="9 10">
    <name type="scientific">Aspergillus tamarii</name>
    <dbReference type="NCBI Taxonomy" id="41984"/>
    <lineage>
        <taxon>Eukaryota</taxon>
        <taxon>Fungi</taxon>
        <taxon>Dikarya</taxon>
        <taxon>Ascomycota</taxon>
        <taxon>Pezizomycotina</taxon>
        <taxon>Eurotiomycetes</taxon>
        <taxon>Eurotiomycetidae</taxon>
        <taxon>Eurotiales</taxon>
        <taxon>Aspergillaceae</taxon>
        <taxon>Aspergillus</taxon>
        <taxon>Aspergillus subgen. Circumdati</taxon>
    </lineage>
</organism>
<keyword evidence="4 7" id="KW-0472">Membrane</keyword>
<reference evidence="9 10" key="1">
    <citation type="submission" date="2019-04" db="EMBL/GenBank/DDBJ databases">
        <title>Friends and foes A comparative genomics study of 23 Aspergillus species from section Flavi.</title>
        <authorList>
            <consortium name="DOE Joint Genome Institute"/>
            <person name="Kjaerbolling I."/>
            <person name="Vesth T."/>
            <person name="Frisvad J.C."/>
            <person name="Nybo J.L."/>
            <person name="Theobald S."/>
            <person name="Kildgaard S."/>
            <person name="Isbrandt T."/>
            <person name="Kuo A."/>
            <person name="Sato A."/>
            <person name="Lyhne E.K."/>
            <person name="Kogle M.E."/>
            <person name="Wiebenga A."/>
            <person name="Kun R.S."/>
            <person name="Lubbers R.J."/>
            <person name="Makela M.R."/>
            <person name="Barry K."/>
            <person name="Chovatia M."/>
            <person name="Clum A."/>
            <person name="Daum C."/>
            <person name="Haridas S."/>
            <person name="He G."/>
            <person name="LaButti K."/>
            <person name="Lipzen A."/>
            <person name="Mondo S."/>
            <person name="Riley R."/>
            <person name="Salamov A."/>
            <person name="Simmons B.A."/>
            <person name="Magnuson J.K."/>
            <person name="Henrissat B."/>
            <person name="Mortensen U.H."/>
            <person name="Larsen T.O."/>
            <person name="Devries R.P."/>
            <person name="Grigoriev I.V."/>
            <person name="Machida M."/>
            <person name="Baker S.E."/>
            <person name="Andersen M.R."/>
        </authorList>
    </citation>
    <scope>NUCLEOTIDE SEQUENCE [LARGE SCALE GENOMIC DNA]</scope>
    <source>
        <strain evidence="9 10">CBS 117626</strain>
    </source>
</reference>
<feature type="transmembrane region" description="Helical" evidence="7">
    <location>
        <begin position="6"/>
        <end position="25"/>
    </location>
</feature>
<comment type="subcellular location">
    <subcellularLocation>
        <location evidence="1">Membrane</location>
        <topology evidence="1">Multi-pass membrane protein</topology>
    </subcellularLocation>
</comment>
<feature type="transmembrane region" description="Helical" evidence="7">
    <location>
        <begin position="93"/>
        <end position="114"/>
    </location>
</feature>
<evidence type="ECO:0000256" key="4">
    <source>
        <dbReference type="ARBA" id="ARBA00023136"/>
    </source>
</evidence>
<dbReference type="Pfam" id="PF20684">
    <property type="entry name" value="Fung_rhodopsin"/>
    <property type="match status" value="1"/>
</dbReference>
<feature type="region of interest" description="Disordered" evidence="6">
    <location>
        <begin position="320"/>
        <end position="350"/>
    </location>
</feature>
<dbReference type="InterPro" id="IPR049326">
    <property type="entry name" value="Rhodopsin_dom_fungi"/>
</dbReference>
<dbReference type="Proteomes" id="UP000326950">
    <property type="component" value="Unassembled WGS sequence"/>
</dbReference>
<dbReference type="InterPro" id="IPR052337">
    <property type="entry name" value="SAT4-like"/>
</dbReference>
<dbReference type="OrthoDB" id="5398233at2759"/>
<evidence type="ECO:0000313" key="9">
    <source>
        <dbReference type="EMBL" id="KAE8166771.1"/>
    </source>
</evidence>
<feature type="transmembrane region" description="Helical" evidence="7">
    <location>
        <begin position="173"/>
        <end position="194"/>
    </location>
</feature>
<keyword evidence="3 7" id="KW-1133">Transmembrane helix</keyword>
<evidence type="ECO:0000256" key="6">
    <source>
        <dbReference type="SAM" id="MobiDB-lite"/>
    </source>
</evidence>
<dbReference type="PANTHER" id="PTHR33048">
    <property type="entry name" value="PTH11-LIKE INTEGRAL MEMBRANE PROTEIN (AFU_ORTHOLOGUE AFUA_5G11245)"/>
    <property type="match status" value="1"/>
</dbReference>
<name>A0A5N6VA57_ASPTM</name>
<evidence type="ECO:0000259" key="8">
    <source>
        <dbReference type="Pfam" id="PF20684"/>
    </source>
</evidence>
<dbReference type="AlphaFoldDB" id="A0A5N6VA57"/>
<protein>
    <recommendedName>
        <fullName evidence="8">Rhodopsin domain-containing protein</fullName>
    </recommendedName>
</protein>
<evidence type="ECO:0000256" key="7">
    <source>
        <dbReference type="SAM" id="Phobius"/>
    </source>
</evidence>
<evidence type="ECO:0000256" key="1">
    <source>
        <dbReference type="ARBA" id="ARBA00004141"/>
    </source>
</evidence>
<accession>A0A5N6VA57</accession>
<feature type="transmembrane region" description="Helical" evidence="7">
    <location>
        <begin position="206"/>
        <end position="228"/>
    </location>
</feature>
<dbReference type="EMBL" id="ML738592">
    <property type="protein sequence ID" value="KAE8166771.1"/>
    <property type="molecule type" value="Genomic_DNA"/>
</dbReference>
<keyword evidence="10" id="KW-1185">Reference proteome</keyword>
<sequence>MTYSVAAELFAEWAIGMVVIAVRLYTRWSIGQKNFYWDDGCLLLAMICWTIFTVTLYYCVDVYGSNIGLNERTAELIPDDKVPEIRKGSICAFIAWITYICMVWAFKGVLVFLYNRLTMGLAQHRLTMIVGGATVCTFLISIFFHLFDCMPIRRNWQVKPYPGDQCTLRPLNYILIEALSIVNDLAIMCVPIPLILHAKIPFSQKIVLVALFSSGIFVMICAVLRAYLSVRDIDHLPTALGWASREGFVSAFIVCAPGIKPLFTRIGWFKSYGSSNNYANNYISSHKTRTGKFTSRQSREFNTLNSTHEVHPYEMSSMAWNGGRQDSSGESQEHIIEASPHKRGDSPEHGIVVTTDVTLAHEVSPPGIKSPGRRRT</sequence>
<proteinExistence type="inferred from homology"/>
<feature type="compositionally biased region" description="Basic and acidic residues" evidence="6">
    <location>
        <begin position="331"/>
        <end position="348"/>
    </location>
</feature>